<dbReference type="eggNOG" id="COG4967">
    <property type="taxonomic scope" value="Bacteria"/>
</dbReference>
<comment type="caution">
    <text evidence="1">The sequence shown here is derived from an EMBL/GenBank/DDBJ whole genome shotgun (WGS) entry which is preliminary data.</text>
</comment>
<dbReference type="EMBL" id="BATL01000025">
    <property type="protein sequence ID" value="GAD75459.1"/>
    <property type="molecule type" value="Genomic_DNA"/>
</dbReference>
<keyword evidence="2" id="KW-1185">Reference proteome</keyword>
<protein>
    <recommendedName>
        <fullName evidence="3">Type IV pilin</fullName>
    </recommendedName>
</protein>
<sequence>MIEVLVSLLLVSIGGLGLLKLQVFIERQSDYALHSIEALRLAENQLEWFRTRGASDALSTVSSAQFSTITSGSYTAGNYTLSWQATAEEGSSSLKSVVMTATWQNRLEQTQSVELHTMLSRFNEFEN</sequence>
<dbReference type="Proteomes" id="UP000016567">
    <property type="component" value="Unassembled WGS sequence"/>
</dbReference>
<evidence type="ECO:0000313" key="1">
    <source>
        <dbReference type="EMBL" id="GAD75459.1"/>
    </source>
</evidence>
<gene>
    <name evidence="1" type="ORF">VAZ01S_025_00540</name>
</gene>
<organism evidence="1 2">
    <name type="scientific">Vibrio azureus NBRC 104587</name>
    <dbReference type="NCBI Taxonomy" id="1219077"/>
    <lineage>
        <taxon>Bacteria</taxon>
        <taxon>Pseudomonadati</taxon>
        <taxon>Pseudomonadota</taxon>
        <taxon>Gammaproteobacteria</taxon>
        <taxon>Vibrionales</taxon>
        <taxon>Vibrionaceae</taxon>
        <taxon>Vibrio</taxon>
    </lineage>
</organism>
<dbReference type="STRING" id="1219077.VAZ01S_025_00540"/>
<accession>U3C1V3</accession>
<evidence type="ECO:0008006" key="3">
    <source>
        <dbReference type="Google" id="ProtNLM"/>
    </source>
</evidence>
<dbReference type="AlphaFoldDB" id="U3C1V3"/>
<name>U3C1V3_9VIBR</name>
<evidence type="ECO:0000313" key="2">
    <source>
        <dbReference type="Proteomes" id="UP000016567"/>
    </source>
</evidence>
<proteinExistence type="predicted"/>
<reference evidence="1 2" key="1">
    <citation type="submission" date="2013-09" db="EMBL/GenBank/DDBJ databases">
        <title>Whole genome shotgun sequence of Vibrio azureus NBRC 104587.</title>
        <authorList>
            <person name="Isaki S."/>
            <person name="Hosoyama A."/>
            <person name="Numata M."/>
            <person name="Hashimoto M."/>
            <person name="Hosoyama Y."/>
            <person name="Tsuchikane K."/>
            <person name="Noguchi M."/>
            <person name="Hirakata S."/>
            <person name="Ichikawa N."/>
            <person name="Ohji S."/>
            <person name="Yamazoe A."/>
            <person name="Fujita N."/>
        </authorList>
    </citation>
    <scope>NUCLEOTIDE SEQUENCE [LARGE SCALE GENOMIC DNA]</scope>
    <source>
        <strain evidence="1 2">NBRC 104587</strain>
    </source>
</reference>